<evidence type="ECO:0000256" key="2">
    <source>
        <dbReference type="ARBA" id="ARBA00022519"/>
    </source>
</evidence>
<dbReference type="PANTHER" id="PTHR38685:SF1">
    <property type="entry name" value="CELL DIVISION PROTEIN ZIPA"/>
    <property type="match status" value="1"/>
</dbReference>
<dbReference type="Gene3D" id="3.30.1400.10">
    <property type="entry name" value="ZipA, C-terminal FtsZ-binding domain"/>
    <property type="match status" value="1"/>
</dbReference>
<evidence type="ECO:0000256" key="5">
    <source>
        <dbReference type="ARBA" id="ARBA00022989"/>
    </source>
</evidence>
<dbReference type="EMBL" id="CP089977">
    <property type="protein sequence ID" value="UXZ05717.1"/>
    <property type="molecule type" value="Genomic_DNA"/>
</dbReference>
<keyword evidence="5 10" id="KW-1133">Transmembrane helix</keyword>
<dbReference type="Pfam" id="PF04354">
    <property type="entry name" value="ZipA_C"/>
    <property type="match status" value="1"/>
</dbReference>
<dbReference type="PANTHER" id="PTHR38685">
    <property type="entry name" value="CELL DIVISION PROTEIN ZIPA"/>
    <property type="match status" value="1"/>
</dbReference>
<keyword evidence="6 9" id="KW-0472">Membrane</keyword>
<evidence type="ECO:0000256" key="8">
    <source>
        <dbReference type="RuleBase" id="RU003612"/>
    </source>
</evidence>
<organism evidence="12 13">
    <name type="scientific">Moraxella nasicaprae</name>
    <dbReference type="NCBI Taxonomy" id="2904122"/>
    <lineage>
        <taxon>Bacteria</taxon>
        <taxon>Pseudomonadati</taxon>
        <taxon>Pseudomonadota</taxon>
        <taxon>Gammaproteobacteria</taxon>
        <taxon>Moraxellales</taxon>
        <taxon>Moraxellaceae</taxon>
        <taxon>Moraxella</taxon>
    </lineage>
</organism>
<sequence length="292" mass="32516">MEVLNILAILLAIAVLIVGIYIIIRGIRSNNDELDNSKSNQKHGLPILARNERQLHHDHQGEDEDALSSMAAAISSAPTMVMDEPVAPATVTTNTQTDSKQTDIGESDDVATTETAFDGLSVPSQQINKSFEQQSPVLDRHLDEQQSFDESTNPLQDYTETFTIVITPQFGASISGRQVLDIARNYGLKHGSMNMFHRHEYEDGRGVRWFSMMAEDKNGPTAFDLNTLADDYFDSLILFLVIPHKQLLRGYDSMVSTAGLLAGDLNAILTDENRMRFDAESFDRLRAIFANH</sequence>
<evidence type="ECO:0000256" key="6">
    <source>
        <dbReference type="ARBA" id="ARBA00023136"/>
    </source>
</evidence>
<evidence type="ECO:0000313" key="13">
    <source>
        <dbReference type="Proteomes" id="UP001063782"/>
    </source>
</evidence>
<evidence type="ECO:0000313" key="12">
    <source>
        <dbReference type="EMBL" id="UXZ05717.1"/>
    </source>
</evidence>
<keyword evidence="7 8" id="KW-0131">Cell cycle</keyword>
<evidence type="ECO:0000256" key="1">
    <source>
        <dbReference type="ARBA" id="ARBA00022475"/>
    </source>
</evidence>
<evidence type="ECO:0000256" key="7">
    <source>
        <dbReference type="ARBA" id="ARBA00023306"/>
    </source>
</evidence>
<keyword evidence="4 9" id="KW-0812">Transmembrane</keyword>
<feature type="transmembrane region" description="Helical" evidence="10">
    <location>
        <begin position="6"/>
        <end position="24"/>
    </location>
</feature>
<dbReference type="SUPFAM" id="SSF64383">
    <property type="entry name" value="Cell-division protein ZipA, C-terminal domain"/>
    <property type="match status" value="1"/>
</dbReference>
<evidence type="ECO:0000256" key="4">
    <source>
        <dbReference type="ARBA" id="ARBA00022692"/>
    </source>
</evidence>
<accession>A0ABY6F717</accession>
<dbReference type="InterPro" id="IPR011919">
    <property type="entry name" value="Cell_div_ZipA"/>
</dbReference>
<keyword evidence="3 8" id="KW-0132">Cell division</keyword>
<dbReference type="GO" id="GO:0051301">
    <property type="term" value="P:cell division"/>
    <property type="evidence" value="ECO:0007669"/>
    <property type="project" value="UniProtKB-KW"/>
</dbReference>
<name>A0ABY6F717_9GAMM</name>
<comment type="function">
    <text evidence="8">Essential cell division protein that stabilizes the FtsZ protofilaments by cross-linking them and that serves as a cytoplasmic membrane anchor for the Z ring. Also required for the recruitment to the septal ring of downstream cell division proteins.</text>
</comment>
<comment type="similarity">
    <text evidence="8">Belongs to the ZipA family.</text>
</comment>
<dbReference type="Proteomes" id="UP001063782">
    <property type="component" value="Chromosome"/>
</dbReference>
<comment type="subcellular location">
    <subcellularLocation>
        <location evidence="9">Cell inner membrane</location>
        <topology evidence="9">Single-pass type I membrane protein</topology>
    </subcellularLocation>
</comment>
<evidence type="ECO:0000256" key="9">
    <source>
        <dbReference type="RuleBase" id="RU003613"/>
    </source>
</evidence>
<feature type="domain" description="ZipA C-terminal FtsZ-binding" evidence="11">
    <location>
        <begin position="158"/>
        <end position="289"/>
    </location>
</feature>
<dbReference type="SMART" id="SM00771">
    <property type="entry name" value="ZipA_C"/>
    <property type="match status" value="1"/>
</dbReference>
<keyword evidence="1 9" id="KW-1003">Cell membrane</keyword>
<protein>
    <recommendedName>
        <fullName evidence="8">Cell division protein ZipA</fullName>
    </recommendedName>
</protein>
<dbReference type="RefSeq" id="WP_263077233.1">
    <property type="nucleotide sequence ID" value="NZ_CP089977.1"/>
</dbReference>
<evidence type="ECO:0000256" key="3">
    <source>
        <dbReference type="ARBA" id="ARBA00022618"/>
    </source>
</evidence>
<gene>
    <name evidence="12" type="ORF">LU297_04595</name>
</gene>
<proteinExistence type="inferred from homology"/>
<dbReference type="InterPro" id="IPR007449">
    <property type="entry name" value="ZipA_FtsZ-bd_C"/>
</dbReference>
<evidence type="ECO:0000259" key="11">
    <source>
        <dbReference type="SMART" id="SM00771"/>
    </source>
</evidence>
<dbReference type="InterPro" id="IPR036765">
    <property type="entry name" value="ZipA_FtsZ-bd_C_sf"/>
</dbReference>
<reference evidence="12" key="1">
    <citation type="submission" date="2021-12" db="EMBL/GenBank/DDBJ databases">
        <title>taxonomy of Moraxella sp. ZY201224.</title>
        <authorList>
            <person name="Li F."/>
        </authorList>
    </citation>
    <scope>NUCLEOTIDE SEQUENCE</scope>
    <source>
        <strain evidence="12">ZY201224</strain>
    </source>
</reference>
<keyword evidence="2 9" id="KW-0997">Cell inner membrane</keyword>
<keyword evidence="13" id="KW-1185">Reference proteome</keyword>
<evidence type="ECO:0000256" key="10">
    <source>
        <dbReference type="SAM" id="Phobius"/>
    </source>
</evidence>